<keyword evidence="10 14" id="KW-0012">Acyltransferase</keyword>
<dbReference type="Proteomes" id="UP001500166">
    <property type="component" value="Unassembled WGS sequence"/>
</dbReference>
<dbReference type="InterPro" id="IPR014031">
    <property type="entry name" value="Ketoacyl_synth_C"/>
</dbReference>
<accession>A0ABN2XEU9</accession>
<keyword evidence="8" id="KW-0443">Lipid metabolism</keyword>
<dbReference type="NCBIfam" id="NF005589">
    <property type="entry name" value="PRK07314.1"/>
    <property type="match status" value="1"/>
</dbReference>
<evidence type="ECO:0000259" key="16">
    <source>
        <dbReference type="PROSITE" id="PS52004"/>
    </source>
</evidence>
<dbReference type="PANTHER" id="PTHR11712:SF336">
    <property type="entry name" value="3-OXOACYL-[ACYL-CARRIER-PROTEIN] SYNTHASE, MITOCHONDRIAL"/>
    <property type="match status" value="1"/>
</dbReference>
<reference evidence="17 18" key="1">
    <citation type="journal article" date="2019" name="Int. J. Syst. Evol. Microbiol.">
        <title>The Global Catalogue of Microorganisms (GCM) 10K type strain sequencing project: providing services to taxonomists for standard genome sequencing and annotation.</title>
        <authorList>
            <consortium name="The Broad Institute Genomics Platform"/>
            <consortium name="The Broad Institute Genome Sequencing Center for Infectious Disease"/>
            <person name="Wu L."/>
            <person name="Ma J."/>
        </authorList>
    </citation>
    <scope>NUCLEOTIDE SEQUENCE [LARGE SCALE GENOMIC DNA]</scope>
    <source>
        <strain evidence="17 18">JCM 15914</strain>
    </source>
</reference>
<evidence type="ECO:0000256" key="8">
    <source>
        <dbReference type="ARBA" id="ARBA00023098"/>
    </source>
</evidence>
<dbReference type="InterPro" id="IPR014030">
    <property type="entry name" value="Ketoacyl_synth_N"/>
</dbReference>
<keyword evidence="6 14" id="KW-0808">Transferase</keyword>
<dbReference type="CDD" id="cd00834">
    <property type="entry name" value="KAS_I_II"/>
    <property type="match status" value="1"/>
</dbReference>
<evidence type="ECO:0000256" key="12">
    <source>
        <dbReference type="ARBA" id="ARBA00047318"/>
    </source>
</evidence>
<protein>
    <recommendedName>
        <fullName evidence="4 14">3-oxoacyl-[acyl-carrier-protein] synthase 2</fullName>
        <ecNumber evidence="3 14">2.3.1.179</ecNumber>
    </recommendedName>
</protein>
<evidence type="ECO:0000256" key="7">
    <source>
        <dbReference type="ARBA" id="ARBA00022832"/>
    </source>
</evidence>
<evidence type="ECO:0000256" key="15">
    <source>
        <dbReference type="RuleBase" id="RU003694"/>
    </source>
</evidence>
<dbReference type="InterPro" id="IPR000794">
    <property type="entry name" value="Beta-ketoacyl_synthase"/>
</dbReference>
<evidence type="ECO:0000256" key="4">
    <source>
        <dbReference type="ARBA" id="ARBA00014657"/>
    </source>
</evidence>
<comment type="catalytic activity">
    <reaction evidence="13 14">
        <text>a fatty acyl-[ACP] + malonyl-[ACP] + H(+) = a 3-oxoacyl-[ACP] + holo-[ACP] + CO2</text>
        <dbReference type="Rhea" id="RHEA:22836"/>
        <dbReference type="Rhea" id="RHEA-COMP:9623"/>
        <dbReference type="Rhea" id="RHEA-COMP:9685"/>
        <dbReference type="Rhea" id="RHEA-COMP:9916"/>
        <dbReference type="Rhea" id="RHEA-COMP:14125"/>
        <dbReference type="ChEBI" id="CHEBI:15378"/>
        <dbReference type="ChEBI" id="CHEBI:16526"/>
        <dbReference type="ChEBI" id="CHEBI:64479"/>
        <dbReference type="ChEBI" id="CHEBI:78449"/>
        <dbReference type="ChEBI" id="CHEBI:78776"/>
        <dbReference type="ChEBI" id="CHEBI:138651"/>
    </reaction>
</comment>
<evidence type="ECO:0000256" key="10">
    <source>
        <dbReference type="ARBA" id="ARBA00023315"/>
    </source>
</evidence>
<evidence type="ECO:0000256" key="13">
    <source>
        <dbReference type="ARBA" id="ARBA00047659"/>
    </source>
</evidence>
<evidence type="ECO:0000256" key="14">
    <source>
        <dbReference type="PIRNR" id="PIRNR000447"/>
    </source>
</evidence>
<dbReference type="InterPro" id="IPR016039">
    <property type="entry name" value="Thiolase-like"/>
</dbReference>
<dbReference type="PIRSF" id="PIRSF000447">
    <property type="entry name" value="KAS_II"/>
    <property type="match status" value="1"/>
</dbReference>
<name>A0ABN2XEU9_9MICC</name>
<sequence length="420" mass="43367">MSRKVVVTGLGAITPIGENVQETWANALKGVSGVHALENDWVEQYDLAVRIGATAPAPSEEAVSRVKAKRLDPSGQFSVAAAREAWSDAGFSGDNADTSDEVDPTRVGVAFGTGIGGVWTLLDAWDTMQAKGARRVKPMTVPMLMPNGNASSVSMEFKARACAITPVSACASGTEAFYQGLNLIREGKADVVIVGGAESAIHPVTIAAFNSMQALSRRNDDPQAASRPFDIDRDGFVMGEGAGACILESEDHAKARGAKIYAELAGAGLSADAHHITSPAIGDEGGPARALRESMTSGGFEPSDIKHVNAHATSTPVGDIPEAGALRAAFGSEVDNMAVSATKSMTGHLLGGSGAVEGVLTILALKNRIAPCTINLDNQDPKIDLDVVTAARDLPSGDMVAISNSFGFGGHNSVAAFRSV</sequence>
<dbReference type="RefSeq" id="WP_344223306.1">
    <property type="nucleotide sequence ID" value="NZ_BAAAQA010000002.1"/>
</dbReference>
<evidence type="ECO:0000313" key="18">
    <source>
        <dbReference type="Proteomes" id="UP001500166"/>
    </source>
</evidence>
<dbReference type="InterPro" id="IPR020841">
    <property type="entry name" value="PKS_Beta-ketoAc_synthase_dom"/>
</dbReference>
<dbReference type="EMBL" id="BAAAQA010000002">
    <property type="protein sequence ID" value="GAA2109264.1"/>
    <property type="molecule type" value="Genomic_DNA"/>
</dbReference>
<gene>
    <name evidence="17" type="ORF">GCM10009824_03090</name>
</gene>
<dbReference type="SUPFAM" id="SSF53901">
    <property type="entry name" value="Thiolase-like"/>
    <property type="match status" value="2"/>
</dbReference>
<organism evidence="17 18">
    <name type="scientific">Kocuria atrinae</name>
    <dbReference type="NCBI Taxonomy" id="592377"/>
    <lineage>
        <taxon>Bacteria</taxon>
        <taxon>Bacillati</taxon>
        <taxon>Actinomycetota</taxon>
        <taxon>Actinomycetes</taxon>
        <taxon>Micrococcales</taxon>
        <taxon>Micrococcaceae</taxon>
        <taxon>Kocuria</taxon>
    </lineage>
</organism>
<evidence type="ECO:0000256" key="1">
    <source>
        <dbReference type="ARBA" id="ARBA00005194"/>
    </source>
</evidence>
<evidence type="ECO:0000256" key="9">
    <source>
        <dbReference type="ARBA" id="ARBA00023160"/>
    </source>
</evidence>
<feature type="domain" description="Ketosynthase family 3 (KS3)" evidence="16">
    <location>
        <begin position="2"/>
        <end position="419"/>
    </location>
</feature>
<comment type="caution">
    <text evidence="17">The sequence shown here is derived from an EMBL/GenBank/DDBJ whole genome shotgun (WGS) entry which is preliminary data.</text>
</comment>
<evidence type="ECO:0000256" key="6">
    <source>
        <dbReference type="ARBA" id="ARBA00022679"/>
    </source>
</evidence>
<keyword evidence="9 14" id="KW-0275">Fatty acid biosynthesis</keyword>
<keyword evidence="7" id="KW-0276">Fatty acid metabolism</keyword>
<comment type="similarity">
    <text evidence="2 14 15">Belongs to the thiolase-like superfamily. Beta-ketoacyl-ACP synthases family.</text>
</comment>
<dbReference type="Pfam" id="PF02801">
    <property type="entry name" value="Ketoacyl-synt_C"/>
    <property type="match status" value="1"/>
</dbReference>
<comment type="pathway">
    <text evidence="1 14">Lipid metabolism; fatty acid biosynthesis.</text>
</comment>
<comment type="function">
    <text evidence="11 14">Involved in the type II fatty acid elongation cycle. Catalyzes the elongation of a wide range of acyl-ACP by the addition of two carbons from malonyl-ACP to an acyl acceptor. Can efficiently catalyze the conversion of palmitoleoyl-ACP (cis-hexadec-9-enoyl-ACP) to cis-vaccenoyl-ACP (cis-octadec-11-enoyl-ACP), an essential step in the thermal regulation of fatty acid composition.</text>
</comment>
<evidence type="ECO:0000313" key="17">
    <source>
        <dbReference type="EMBL" id="GAA2109264.1"/>
    </source>
</evidence>
<dbReference type="SMART" id="SM00825">
    <property type="entry name" value="PKS_KS"/>
    <property type="match status" value="1"/>
</dbReference>
<dbReference type="InterPro" id="IPR017568">
    <property type="entry name" value="3-oxoacyl-ACP_synth-2"/>
</dbReference>
<keyword evidence="5 14" id="KW-0444">Lipid biosynthesis</keyword>
<dbReference type="PANTHER" id="PTHR11712">
    <property type="entry name" value="POLYKETIDE SYNTHASE-RELATED"/>
    <property type="match status" value="1"/>
</dbReference>
<evidence type="ECO:0000256" key="5">
    <source>
        <dbReference type="ARBA" id="ARBA00022516"/>
    </source>
</evidence>
<proteinExistence type="inferred from homology"/>
<comment type="catalytic activity">
    <reaction evidence="12 14">
        <text>(9Z)-hexadecenoyl-[ACP] + malonyl-[ACP] + H(+) = 3-oxo-(11Z)-octadecenoyl-[ACP] + holo-[ACP] + CO2</text>
        <dbReference type="Rhea" id="RHEA:55040"/>
        <dbReference type="Rhea" id="RHEA-COMP:9623"/>
        <dbReference type="Rhea" id="RHEA-COMP:9685"/>
        <dbReference type="Rhea" id="RHEA-COMP:10800"/>
        <dbReference type="Rhea" id="RHEA-COMP:14074"/>
        <dbReference type="ChEBI" id="CHEBI:15378"/>
        <dbReference type="ChEBI" id="CHEBI:16526"/>
        <dbReference type="ChEBI" id="CHEBI:64479"/>
        <dbReference type="ChEBI" id="CHEBI:78449"/>
        <dbReference type="ChEBI" id="CHEBI:83989"/>
        <dbReference type="ChEBI" id="CHEBI:138538"/>
        <dbReference type="EC" id="2.3.1.179"/>
    </reaction>
</comment>
<evidence type="ECO:0000256" key="11">
    <source>
        <dbReference type="ARBA" id="ARBA00024006"/>
    </source>
</evidence>
<dbReference type="Pfam" id="PF00109">
    <property type="entry name" value="ketoacyl-synt"/>
    <property type="match status" value="1"/>
</dbReference>
<evidence type="ECO:0000256" key="3">
    <source>
        <dbReference type="ARBA" id="ARBA00012356"/>
    </source>
</evidence>
<dbReference type="PROSITE" id="PS52004">
    <property type="entry name" value="KS3_2"/>
    <property type="match status" value="1"/>
</dbReference>
<dbReference type="EC" id="2.3.1.179" evidence="3 14"/>
<evidence type="ECO:0000256" key="2">
    <source>
        <dbReference type="ARBA" id="ARBA00008467"/>
    </source>
</evidence>
<dbReference type="Gene3D" id="3.40.47.10">
    <property type="match status" value="1"/>
</dbReference>
<keyword evidence="18" id="KW-1185">Reference proteome</keyword>